<keyword evidence="2" id="KW-0614">Plasmid</keyword>
<geneLocation type="plasmid" evidence="2">
    <name>pWTY27</name>
</geneLocation>
<reference evidence="2" key="1">
    <citation type="submission" date="2009-11" db="EMBL/GenBank/DDBJ databases">
        <authorList>
            <person name="Wang T."/>
            <person name="Qin Z."/>
        </authorList>
    </citation>
    <scope>NUCLEOTIDE SEQUENCE</scope>
    <source>
        <strain evidence="2">Y27</strain>
        <plasmid evidence="2">pWTY27</plasmid>
    </source>
</reference>
<evidence type="ECO:0000256" key="1">
    <source>
        <dbReference type="SAM" id="MobiDB-lite"/>
    </source>
</evidence>
<protein>
    <submittedName>
        <fullName evidence="2">Uncharacterized protein</fullName>
    </submittedName>
</protein>
<evidence type="ECO:0000313" key="2">
    <source>
        <dbReference type="EMBL" id="AEB91043.1"/>
    </source>
</evidence>
<sequence length="71" mass="7602">MWGRLVVHGMSESDDVAGGSEPTQEYGVLWVPVRCPGDCLCSDCSGAGDMWADAQAEMREELGEDPLGRDA</sequence>
<dbReference type="AlphaFoldDB" id="F4Y9K4"/>
<feature type="region of interest" description="Disordered" evidence="1">
    <location>
        <begin position="1"/>
        <end position="21"/>
    </location>
</feature>
<proteinExistence type="predicted"/>
<accession>F4Y9K4</accession>
<organism evidence="2">
    <name type="scientific">Streptomyces sp. Y27</name>
    <dbReference type="NCBI Taxonomy" id="701045"/>
    <lineage>
        <taxon>Bacteria</taxon>
        <taxon>Bacillati</taxon>
        <taxon>Actinomycetota</taxon>
        <taxon>Actinomycetes</taxon>
        <taxon>Kitasatosporales</taxon>
        <taxon>Streptomycetaceae</taxon>
        <taxon>Streptomyces</taxon>
    </lineage>
</organism>
<name>F4Y9K4_9ACTN</name>
<gene>
    <name evidence="2" type="ORF">pWTY27_15c</name>
</gene>
<dbReference type="EMBL" id="GU226194">
    <property type="protein sequence ID" value="AEB91043.1"/>
    <property type="molecule type" value="Genomic_DNA"/>
</dbReference>